<evidence type="ECO:0000256" key="1">
    <source>
        <dbReference type="SAM" id="MobiDB-lite"/>
    </source>
</evidence>
<sequence length="573" mass="64170">MEETSSQNPIIITNEVVNLKVRDVRKYSTEELSDRDTLEILNQKATELLVEYRTGEAKEFGEVIGEIKNSVEDQSFRSQYAQIQAMFIIASFLIQPAEVQKKVIRENLLHFIKQGVQVKEIILSGALNLFDDKKLDDYRRDLLLAVSENNEQLGEQPLSQWIVEYNEFTKNKEDRKKVDEVNFISGSTKAQTSSEGDKILLLSALDIYDWLRFPRADQIAVAQPGTQTQQIKRSPVAPPVVSKSPMFQVDNIVKPKVEHQPIPKQNIPKIPLVEQSAFKVDKILKPEVDQRPIPKQGFQSSPQVKPNAVQVDKILKPSVPAEKEPEAPTTPLVDPKPLSNKTVSAVYSLSQAIAAAGEKEGVSGKVQMGQMSMSKPKEAFRRPNPSTVAPSPRPSETKPVIPARGEKLDVSEKPQVEKKNLPMDLDKKADKVLGSLPTAPVPEKIIDLSKRQGVNIAQISNLQELEKIDFEDLKKIGFNEGITQIKQKIDSLVSAKQIPVKQLAESFYRSPIYKLYVSIGTAVMQDQSGDQAQTFEKVINNYKSAGKDYLNREQFLAVNKLRKELKGLVNSAQ</sequence>
<dbReference type="AlphaFoldDB" id="A0A2H0VFW4"/>
<reference evidence="3" key="1">
    <citation type="submission" date="2017-09" db="EMBL/GenBank/DDBJ databases">
        <title>Depth-based differentiation of microbial function through sediment-hosted aquifers and enrichment of novel symbionts in the deep terrestrial subsurface.</title>
        <authorList>
            <person name="Probst A.J."/>
            <person name="Ladd B."/>
            <person name="Jarett J.K."/>
            <person name="Geller-Mcgrath D.E."/>
            <person name="Sieber C.M.K."/>
            <person name="Emerson J.B."/>
            <person name="Anantharaman K."/>
            <person name="Thomas B.C."/>
            <person name="Malmstrom R."/>
            <person name="Stieglmeier M."/>
            <person name="Klingl A."/>
            <person name="Woyke T."/>
            <person name="Ryan C.M."/>
            <person name="Banfield J.F."/>
        </authorList>
    </citation>
    <scope>NUCLEOTIDE SEQUENCE [LARGE SCALE GENOMIC DNA]</scope>
</reference>
<feature type="compositionally biased region" description="Basic and acidic residues" evidence="1">
    <location>
        <begin position="404"/>
        <end position="414"/>
    </location>
</feature>
<evidence type="ECO:0000313" key="2">
    <source>
        <dbReference type="EMBL" id="PIR97249.1"/>
    </source>
</evidence>
<name>A0A2H0VFW4_9BACT</name>
<comment type="caution">
    <text evidence="2">The sequence shown here is derived from an EMBL/GenBank/DDBJ whole genome shotgun (WGS) entry which is preliminary data.</text>
</comment>
<accession>A0A2H0VFW4</accession>
<evidence type="ECO:0000313" key="3">
    <source>
        <dbReference type="Proteomes" id="UP000230557"/>
    </source>
</evidence>
<feature type="region of interest" description="Disordered" evidence="1">
    <location>
        <begin position="371"/>
        <end position="414"/>
    </location>
</feature>
<gene>
    <name evidence="2" type="ORF">COT91_02440</name>
</gene>
<protein>
    <submittedName>
        <fullName evidence="2">Uncharacterized protein</fullName>
    </submittedName>
</protein>
<dbReference type="Proteomes" id="UP000230557">
    <property type="component" value="Unassembled WGS sequence"/>
</dbReference>
<feature type="region of interest" description="Disordered" evidence="1">
    <location>
        <begin position="317"/>
        <end position="339"/>
    </location>
</feature>
<dbReference type="EMBL" id="PFAJ01000034">
    <property type="protein sequence ID" value="PIR97249.1"/>
    <property type="molecule type" value="Genomic_DNA"/>
</dbReference>
<organism evidence="2 3">
    <name type="scientific">Candidatus Doudnabacteria bacterium CG10_big_fil_rev_8_21_14_0_10_41_10</name>
    <dbReference type="NCBI Taxonomy" id="1974551"/>
    <lineage>
        <taxon>Bacteria</taxon>
        <taxon>Candidatus Doudnaibacteriota</taxon>
    </lineage>
</organism>
<proteinExistence type="predicted"/>